<gene>
    <name evidence="1" type="ORF">PILCRDRAFT_814537</name>
</gene>
<dbReference type="HOGENOM" id="CLU_1816512_0_0_1"/>
<protein>
    <submittedName>
        <fullName evidence="1">Uncharacterized protein</fullName>
    </submittedName>
</protein>
<evidence type="ECO:0000313" key="2">
    <source>
        <dbReference type="Proteomes" id="UP000054166"/>
    </source>
</evidence>
<reference evidence="1 2" key="1">
    <citation type="submission" date="2014-04" db="EMBL/GenBank/DDBJ databases">
        <authorList>
            <consortium name="DOE Joint Genome Institute"/>
            <person name="Kuo A."/>
            <person name="Tarkka M."/>
            <person name="Buscot F."/>
            <person name="Kohler A."/>
            <person name="Nagy L.G."/>
            <person name="Floudas D."/>
            <person name="Copeland A."/>
            <person name="Barry K.W."/>
            <person name="Cichocki N."/>
            <person name="Veneault-Fourrey C."/>
            <person name="LaButti K."/>
            <person name="Lindquist E.A."/>
            <person name="Lipzen A."/>
            <person name="Lundell T."/>
            <person name="Morin E."/>
            <person name="Murat C."/>
            <person name="Sun H."/>
            <person name="Tunlid A."/>
            <person name="Henrissat B."/>
            <person name="Grigoriev I.V."/>
            <person name="Hibbett D.S."/>
            <person name="Martin F."/>
            <person name="Nordberg H.P."/>
            <person name="Cantor M.N."/>
            <person name="Hua S.X."/>
        </authorList>
    </citation>
    <scope>NUCLEOTIDE SEQUENCE [LARGE SCALE GENOMIC DNA]</scope>
    <source>
        <strain evidence="1 2">F 1598</strain>
    </source>
</reference>
<sequence length="142" mass="15806">MLAIRTEPVLPRFIRAEVEWAFQSTSCSEQHMCAPSLSTPYASATTSYNPYSRASVYKCALACPHVESATNTDPEDVWSGATSALRRVDRARFRQRIANFNGKSTHPAFLGLVMALHSSSQRWMCHSEFFSQNFSPPATPSV</sequence>
<keyword evidence="2" id="KW-1185">Reference proteome</keyword>
<name>A0A0C3CDN3_PILCF</name>
<accession>A0A0C3CDN3</accession>
<dbReference type="AlphaFoldDB" id="A0A0C3CDN3"/>
<reference evidence="2" key="2">
    <citation type="submission" date="2015-01" db="EMBL/GenBank/DDBJ databases">
        <title>Evolutionary Origins and Diversification of the Mycorrhizal Mutualists.</title>
        <authorList>
            <consortium name="DOE Joint Genome Institute"/>
            <consortium name="Mycorrhizal Genomics Consortium"/>
            <person name="Kohler A."/>
            <person name="Kuo A."/>
            <person name="Nagy L.G."/>
            <person name="Floudas D."/>
            <person name="Copeland A."/>
            <person name="Barry K.W."/>
            <person name="Cichocki N."/>
            <person name="Veneault-Fourrey C."/>
            <person name="LaButti K."/>
            <person name="Lindquist E.A."/>
            <person name="Lipzen A."/>
            <person name="Lundell T."/>
            <person name="Morin E."/>
            <person name="Murat C."/>
            <person name="Riley R."/>
            <person name="Ohm R."/>
            <person name="Sun H."/>
            <person name="Tunlid A."/>
            <person name="Henrissat B."/>
            <person name="Grigoriev I.V."/>
            <person name="Hibbett D.S."/>
            <person name="Martin F."/>
        </authorList>
    </citation>
    <scope>NUCLEOTIDE SEQUENCE [LARGE SCALE GENOMIC DNA]</scope>
    <source>
        <strain evidence="2">F 1598</strain>
    </source>
</reference>
<dbReference type="InParanoid" id="A0A0C3CDN3"/>
<dbReference type="EMBL" id="KN832978">
    <property type="protein sequence ID" value="KIM87822.1"/>
    <property type="molecule type" value="Genomic_DNA"/>
</dbReference>
<organism evidence="1 2">
    <name type="scientific">Piloderma croceum (strain F 1598)</name>
    <dbReference type="NCBI Taxonomy" id="765440"/>
    <lineage>
        <taxon>Eukaryota</taxon>
        <taxon>Fungi</taxon>
        <taxon>Dikarya</taxon>
        <taxon>Basidiomycota</taxon>
        <taxon>Agaricomycotina</taxon>
        <taxon>Agaricomycetes</taxon>
        <taxon>Agaricomycetidae</taxon>
        <taxon>Atheliales</taxon>
        <taxon>Atheliaceae</taxon>
        <taxon>Piloderma</taxon>
    </lineage>
</organism>
<proteinExistence type="predicted"/>
<evidence type="ECO:0000313" key="1">
    <source>
        <dbReference type="EMBL" id="KIM87822.1"/>
    </source>
</evidence>
<dbReference type="Proteomes" id="UP000054166">
    <property type="component" value="Unassembled WGS sequence"/>
</dbReference>